<dbReference type="Proteomes" id="UP000281393">
    <property type="component" value="Chromosome"/>
</dbReference>
<dbReference type="EC" id="2.7.1.-" evidence="5"/>
<evidence type="ECO:0000259" key="4">
    <source>
        <dbReference type="Pfam" id="PF02782"/>
    </source>
</evidence>
<dbReference type="InterPro" id="IPR050406">
    <property type="entry name" value="FGGY_Carb_Kinase"/>
</dbReference>
<evidence type="ECO:0000256" key="2">
    <source>
        <dbReference type="ARBA" id="ARBA00022679"/>
    </source>
</evidence>
<dbReference type="SUPFAM" id="SSF53067">
    <property type="entry name" value="Actin-like ATPase domain"/>
    <property type="match status" value="1"/>
</dbReference>
<feature type="domain" description="Carbohydrate kinase FGGY C-terminal" evidence="4">
    <location>
        <begin position="11"/>
        <end position="175"/>
    </location>
</feature>
<accession>A0A447JQN3</accession>
<name>A0A447JQN3_SALET</name>
<dbReference type="InterPro" id="IPR018485">
    <property type="entry name" value="FGGY_C"/>
</dbReference>
<dbReference type="GO" id="GO:0016301">
    <property type="term" value="F:kinase activity"/>
    <property type="evidence" value="ECO:0007669"/>
    <property type="project" value="UniProtKB-KW"/>
</dbReference>
<evidence type="ECO:0000313" key="5">
    <source>
        <dbReference type="EMBL" id="VDY46730.1"/>
    </source>
</evidence>
<dbReference type="Gene3D" id="3.30.420.40">
    <property type="match status" value="1"/>
</dbReference>
<protein>
    <submittedName>
        <fullName evidence="5">Autoinducer kinase</fullName>
        <ecNumber evidence="5">2.7.1.-</ecNumber>
    </submittedName>
</protein>
<dbReference type="Pfam" id="PF02782">
    <property type="entry name" value="FGGY_C"/>
    <property type="match status" value="1"/>
</dbReference>
<proteinExistence type="inferred from homology"/>
<dbReference type="GO" id="GO:0005975">
    <property type="term" value="P:carbohydrate metabolic process"/>
    <property type="evidence" value="ECO:0007669"/>
    <property type="project" value="InterPro"/>
</dbReference>
<dbReference type="AlphaFoldDB" id="A0A447JQN3"/>
<gene>
    <name evidence="5" type="primary">lsrK_3</name>
    <name evidence="5" type="ORF">NCTC7102_05815</name>
</gene>
<keyword evidence="3 5" id="KW-0418">Kinase</keyword>
<dbReference type="PANTHER" id="PTHR43095:SF1">
    <property type="entry name" value="AUTOINDUCER-2 KINASE"/>
    <property type="match status" value="1"/>
</dbReference>
<dbReference type="InterPro" id="IPR043129">
    <property type="entry name" value="ATPase_NBD"/>
</dbReference>
<keyword evidence="2 5" id="KW-0808">Transferase</keyword>
<dbReference type="PANTHER" id="PTHR43095">
    <property type="entry name" value="SUGAR KINASE"/>
    <property type="match status" value="1"/>
</dbReference>
<comment type="similarity">
    <text evidence="1">Belongs to the FGGY kinase family.</text>
</comment>
<dbReference type="EMBL" id="LR133909">
    <property type="protein sequence ID" value="VDY46730.1"/>
    <property type="molecule type" value="Genomic_DNA"/>
</dbReference>
<evidence type="ECO:0000256" key="3">
    <source>
        <dbReference type="ARBA" id="ARBA00022777"/>
    </source>
</evidence>
<sequence length="239" mass="26185">MNVRINPHVIPGMVQTESISFFTGLTMRWFRDAFCAEEKLIAERLGIDAYSLLEDMASRVPPGAYGVMPIFSDVMRFKRWYHAAPSFINLSIDPEKCNKATLFRALEENAAIVSACNLQQIAAFSGVQADSLVFAGGGSKGKLWSQILADVTGLTVHVPVVKEATALGCAIAAGVGVGVWPSLAETGEKLVRWDREHKPNPENFAVYQQAREKWQAVYQDQRALVDGGLTTSLWKAPGL</sequence>
<organism evidence="5 6">
    <name type="scientific">Salmonella enterica subsp. enterica serovar Daytona</name>
    <dbReference type="NCBI Taxonomy" id="1962639"/>
    <lineage>
        <taxon>Bacteria</taxon>
        <taxon>Pseudomonadati</taxon>
        <taxon>Pseudomonadota</taxon>
        <taxon>Gammaproteobacteria</taxon>
        <taxon>Enterobacterales</taxon>
        <taxon>Enterobacteriaceae</taxon>
        <taxon>Salmonella</taxon>
    </lineage>
</organism>
<evidence type="ECO:0000313" key="6">
    <source>
        <dbReference type="Proteomes" id="UP000281393"/>
    </source>
</evidence>
<evidence type="ECO:0000256" key="1">
    <source>
        <dbReference type="ARBA" id="ARBA00009156"/>
    </source>
</evidence>
<reference evidence="5 6" key="1">
    <citation type="submission" date="2018-12" db="EMBL/GenBank/DDBJ databases">
        <authorList>
            <consortium name="Pathogen Informatics"/>
        </authorList>
    </citation>
    <scope>NUCLEOTIDE SEQUENCE [LARGE SCALE GENOMIC DNA]</scope>
    <source>
        <strain evidence="5 6">NCTC7102</strain>
    </source>
</reference>